<dbReference type="Gene3D" id="3.40.50.880">
    <property type="match status" value="1"/>
</dbReference>
<gene>
    <name evidence="2" type="ordered locus">Saro_1123</name>
</gene>
<evidence type="ECO:0000313" key="2">
    <source>
        <dbReference type="EMBL" id="ABD25568.1"/>
    </source>
</evidence>
<proteinExistence type="predicted"/>
<sequence>MPRRYRGLAMALVALALLLGAWLLAGRGLGRDADADQPLGLFTSLPILWTEQADIRGMLSEQAAPHWARAVIERHGRVRALDTLIDIRGLDRLVIAQPRPLSPEENVALDDWVRKGGRLLLLADPMLTQESAFSLGDRRRPQDVVLLSPILGRWGLELRFDDAQPAGERESAGEAIPVNLPGEIALRKGGLDSRCAIGPDGLVARCTVGKGHVTVVADAAVLEPEDAAGRKAAALEALLGEALAH</sequence>
<dbReference type="Pfam" id="PF09822">
    <property type="entry name" value="ABC_transp_aux"/>
    <property type="match status" value="1"/>
</dbReference>
<dbReference type="KEGG" id="nar:Saro_1123"/>
<dbReference type="Proteomes" id="UP000009134">
    <property type="component" value="Chromosome"/>
</dbReference>
<dbReference type="InterPro" id="IPR019196">
    <property type="entry name" value="ABC_transp_unknown"/>
</dbReference>
<name>Q2G9A5_NOVAD</name>
<dbReference type="HOGENOM" id="CLU_088890_0_0_5"/>
<dbReference type="AlphaFoldDB" id="Q2G9A5"/>
<feature type="domain" description="ABC-type uncharacterised transport system" evidence="1">
    <location>
        <begin position="86"/>
        <end position="160"/>
    </location>
</feature>
<protein>
    <recommendedName>
        <fullName evidence="1">ABC-type uncharacterized transport system domain-containing protein</fullName>
    </recommendedName>
</protein>
<dbReference type="STRING" id="279238.Saro_1123"/>
<dbReference type="EMBL" id="CP000248">
    <property type="protein sequence ID" value="ABD25568.1"/>
    <property type="molecule type" value="Genomic_DNA"/>
</dbReference>
<reference evidence="3" key="1">
    <citation type="submission" date="2006-01" db="EMBL/GenBank/DDBJ databases">
        <title>Complete sequence of Novosphingobium aromaticivorans DSM 12444.</title>
        <authorList>
            <consortium name="US DOE Joint Genome Institute"/>
            <person name="Copeland A."/>
            <person name="Lucas S."/>
            <person name="Lapidus A."/>
            <person name="Barry K."/>
            <person name="Detter J.C."/>
            <person name="Glavina T."/>
            <person name="Hammon N."/>
            <person name="Israni S."/>
            <person name="Pitluck S."/>
            <person name="Chain P."/>
            <person name="Malfatti S."/>
            <person name="Shin M."/>
            <person name="Vergez L."/>
            <person name="Schmutz J."/>
            <person name="Larimer F."/>
            <person name="Land M."/>
            <person name="Kyrpides N."/>
            <person name="Ivanova N."/>
            <person name="Fredrickson J."/>
            <person name="Balkwill D."/>
            <person name="Romine M.F."/>
            <person name="Richardson P."/>
        </authorList>
    </citation>
    <scope>NUCLEOTIDE SEQUENCE [LARGE SCALE GENOMIC DNA]</scope>
    <source>
        <strain evidence="3">ATCC 700278 / DSM 12444 / CCUG 56034 / CIP 105152 / NBRC 16084 / F199</strain>
    </source>
</reference>
<organism evidence="2 3">
    <name type="scientific">Novosphingobium aromaticivorans (strain ATCC 700278 / DSM 12444 / CCUG 56034 / CIP 105152 / NBRC 16084 / F199)</name>
    <dbReference type="NCBI Taxonomy" id="279238"/>
    <lineage>
        <taxon>Bacteria</taxon>
        <taxon>Pseudomonadati</taxon>
        <taxon>Pseudomonadota</taxon>
        <taxon>Alphaproteobacteria</taxon>
        <taxon>Sphingomonadales</taxon>
        <taxon>Sphingomonadaceae</taxon>
        <taxon>Novosphingobium</taxon>
    </lineage>
</organism>
<dbReference type="InterPro" id="IPR029062">
    <property type="entry name" value="Class_I_gatase-like"/>
</dbReference>
<keyword evidence="3" id="KW-1185">Reference proteome</keyword>
<evidence type="ECO:0000259" key="1">
    <source>
        <dbReference type="Pfam" id="PF09822"/>
    </source>
</evidence>
<evidence type="ECO:0000313" key="3">
    <source>
        <dbReference type="Proteomes" id="UP000009134"/>
    </source>
</evidence>
<dbReference type="eggNOG" id="COG3225">
    <property type="taxonomic scope" value="Bacteria"/>
</dbReference>
<dbReference type="RefSeq" id="WP_011444782.1">
    <property type="nucleotide sequence ID" value="NC_007794.1"/>
</dbReference>
<accession>Q2G9A5</accession>